<evidence type="ECO:0000313" key="6">
    <source>
        <dbReference type="EMBL" id="EDO18536.1"/>
    </source>
</evidence>
<dbReference type="eggNOG" id="KOG3015">
    <property type="taxonomic scope" value="Eukaryota"/>
</dbReference>
<dbReference type="STRING" id="436907.A7TGS3"/>
<keyword evidence="3" id="KW-0809">Transit peptide</keyword>
<dbReference type="InterPro" id="IPR023335">
    <property type="entry name" value="ATP12_ortho_dom_sf"/>
</dbReference>
<dbReference type="Pfam" id="PF07542">
    <property type="entry name" value="ATP12"/>
    <property type="match status" value="1"/>
</dbReference>
<evidence type="ECO:0000256" key="5">
    <source>
        <dbReference type="ARBA" id="ARBA00023186"/>
    </source>
</evidence>
<gene>
    <name evidence="6" type="ORF">Kpol_2001p41</name>
</gene>
<dbReference type="FunCoup" id="A7TGS3">
    <property type="interactions" value="697"/>
</dbReference>
<dbReference type="KEGG" id="vpo:Kpol_2001p41"/>
<dbReference type="Gene3D" id="3.30.2180.10">
    <property type="entry name" value="ATP12-like"/>
    <property type="match status" value="1"/>
</dbReference>
<keyword evidence="4" id="KW-0496">Mitochondrion</keyword>
<evidence type="ECO:0000256" key="2">
    <source>
        <dbReference type="ARBA" id="ARBA00008231"/>
    </source>
</evidence>
<accession>A7TGS3</accession>
<organism evidence="7">
    <name type="scientific">Vanderwaltozyma polyspora (strain ATCC 22028 / DSM 70294 / BCRC 21397 / CBS 2163 / NBRC 10782 / NRRL Y-8283 / UCD 57-17)</name>
    <name type="common">Kluyveromyces polysporus</name>
    <dbReference type="NCBI Taxonomy" id="436907"/>
    <lineage>
        <taxon>Eukaryota</taxon>
        <taxon>Fungi</taxon>
        <taxon>Dikarya</taxon>
        <taxon>Ascomycota</taxon>
        <taxon>Saccharomycotina</taxon>
        <taxon>Saccharomycetes</taxon>
        <taxon>Saccharomycetales</taxon>
        <taxon>Saccharomycetaceae</taxon>
        <taxon>Vanderwaltozyma</taxon>
    </lineage>
</organism>
<dbReference type="GeneID" id="5546833"/>
<dbReference type="AlphaFoldDB" id="A7TGS3"/>
<dbReference type="GO" id="GO:0019904">
    <property type="term" value="F:protein domain specific binding"/>
    <property type="evidence" value="ECO:0007669"/>
    <property type="project" value="EnsemblFungi"/>
</dbReference>
<dbReference type="EMBL" id="DS480388">
    <property type="protein sequence ID" value="EDO18536.1"/>
    <property type="molecule type" value="Genomic_DNA"/>
</dbReference>
<evidence type="ECO:0000256" key="4">
    <source>
        <dbReference type="ARBA" id="ARBA00023128"/>
    </source>
</evidence>
<dbReference type="InterPro" id="IPR042272">
    <property type="entry name" value="ATP12_ATP_synth-F1-assembly_N"/>
</dbReference>
<dbReference type="SUPFAM" id="SSF160909">
    <property type="entry name" value="ATP12-like"/>
    <property type="match status" value="1"/>
</dbReference>
<comment type="subcellular location">
    <subcellularLocation>
        <location evidence="1">Mitochondrion</location>
    </subcellularLocation>
</comment>
<dbReference type="InParanoid" id="A7TGS3"/>
<dbReference type="OrthoDB" id="5322896at2759"/>
<reference evidence="6 7" key="1">
    <citation type="journal article" date="2007" name="Proc. Natl. Acad. Sci. U.S.A.">
        <title>Independent sorting-out of thousands of duplicated gene pairs in two yeast species descended from a whole-genome duplication.</title>
        <authorList>
            <person name="Scannell D.R."/>
            <person name="Frank A.C."/>
            <person name="Conant G.C."/>
            <person name="Byrne K.P."/>
            <person name="Woolfit M."/>
            <person name="Wolfe K.H."/>
        </authorList>
    </citation>
    <scope>NUCLEOTIDE SEQUENCE [LARGE SCALE GENOMIC DNA]</scope>
    <source>
        <strain evidence="7">ATCC 22028 / DSM 70294 / BCRC 21397 / CBS 2163 / NBRC 10782 / NRRL Y-8283 / UCD 57-17</strain>
    </source>
</reference>
<protein>
    <recommendedName>
        <fullName evidence="8">Protein ATP12, mitochondrial</fullName>
    </recommendedName>
</protein>
<name>A7TGS3_VANPO</name>
<dbReference type="HOGENOM" id="CLU_047893_1_2_1"/>
<evidence type="ECO:0000256" key="3">
    <source>
        <dbReference type="ARBA" id="ARBA00022946"/>
    </source>
</evidence>
<dbReference type="Gene3D" id="1.10.3580.10">
    <property type="entry name" value="ATP12 ATPase"/>
    <property type="match status" value="1"/>
</dbReference>
<proteinExistence type="inferred from homology"/>
<comment type="similarity">
    <text evidence="2">Belongs to the ATP12 family.</text>
</comment>
<dbReference type="GO" id="GO:0033615">
    <property type="term" value="P:mitochondrial proton-transporting ATP synthase complex assembly"/>
    <property type="evidence" value="ECO:0007669"/>
    <property type="project" value="EnsemblFungi"/>
</dbReference>
<dbReference type="Proteomes" id="UP000000267">
    <property type="component" value="Unassembled WGS sequence"/>
</dbReference>
<dbReference type="PANTHER" id="PTHR21013">
    <property type="entry name" value="ATP SYNTHASE MITOCHONDRIAL F1 COMPLEX ASSEMBLY FACTOR 2/ATP12 PROTEIN, MITOCHONDRIAL PRECURSOR"/>
    <property type="match status" value="1"/>
</dbReference>
<evidence type="ECO:0008006" key="8">
    <source>
        <dbReference type="Google" id="ProtNLM"/>
    </source>
</evidence>
<dbReference type="InterPro" id="IPR011419">
    <property type="entry name" value="ATP12_ATP_synth-F1-assembly"/>
</dbReference>
<dbReference type="GO" id="GO:0005759">
    <property type="term" value="C:mitochondrial matrix"/>
    <property type="evidence" value="ECO:0007669"/>
    <property type="project" value="EnsemblFungi"/>
</dbReference>
<dbReference type="OMA" id="QGWVMGL"/>
<sequence>MSSMLGRYSKSVYNFNKLKVVWKVRNYHVSSIVLKSAATATNDTGTAQPFGIDTTIENNKKTETNRLSKTLTKFWDKVSYHYDETSGKYLIQLDSKTINTPMGNLLAVDKNKKMLALMLSNEWKNLPNLSIKKYSLPLTSLTSRCIDLEAVNKNGNLDDIVKFNGDRNKIINDLLRYLDTDTLLVFSPASEFEGALRKEQNKLYLPVIDSIENFLTEFANDPIKLNILDADIHGLRGNQQDLNTKEAAKKYLESLSYWDLAIFEKIVLTTKSFICGILLLQGKSNSVNKLALEYNVEDIVRYATLETIHQVDRWGEVEDTHDVDKRDIRRNVNAAAVVAYNA</sequence>
<dbReference type="PhylomeDB" id="A7TGS3"/>
<dbReference type="PANTHER" id="PTHR21013:SF10">
    <property type="entry name" value="ATP SYNTHASE MITOCHONDRIAL F1 COMPLEX ASSEMBLY FACTOR 2"/>
    <property type="match status" value="1"/>
</dbReference>
<keyword evidence="5" id="KW-0143">Chaperone</keyword>
<evidence type="ECO:0000313" key="7">
    <source>
        <dbReference type="Proteomes" id="UP000000267"/>
    </source>
</evidence>
<evidence type="ECO:0000256" key="1">
    <source>
        <dbReference type="ARBA" id="ARBA00004173"/>
    </source>
</evidence>
<keyword evidence="7" id="KW-1185">Reference proteome</keyword>
<dbReference type="RefSeq" id="XP_001646394.1">
    <property type="nucleotide sequence ID" value="XM_001646344.1"/>
</dbReference>